<dbReference type="Gene3D" id="2.60.120.200">
    <property type="match status" value="3"/>
</dbReference>
<keyword evidence="4" id="KW-0472">Membrane</keyword>
<evidence type="ECO:0000256" key="3">
    <source>
        <dbReference type="SAM" id="MobiDB-lite"/>
    </source>
</evidence>
<evidence type="ECO:0000256" key="2">
    <source>
        <dbReference type="ARBA" id="ARBA00023295"/>
    </source>
</evidence>
<gene>
    <name evidence="5" type="ORF">GX950_02525</name>
</gene>
<keyword evidence="4" id="KW-1133">Transmembrane helix</keyword>
<dbReference type="CDD" id="cd00110">
    <property type="entry name" value="LamG"/>
    <property type="match status" value="1"/>
</dbReference>
<dbReference type="InterPro" id="IPR023296">
    <property type="entry name" value="Glyco_hydro_beta-prop_sf"/>
</dbReference>
<evidence type="ECO:0000313" key="5">
    <source>
        <dbReference type="EMBL" id="NMA44664.1"/>
    </source>
</evidence>
<dbReference type="Gene3D" id="2.115.10.20">
    <property type="entry name" value="Glycosyl hydrolase domain, family 43"/>
    <property type="match status" value="2"/>
</dbReference>
<keyword evidence="1" id="KW-0378">Hydrolase</keyword>
<dbReference type="Proteomes" id="UP000526302">
    <property type="component" value="Unassembled WGS sequence"/>
</dbReference>
<reference evidence="5 6" key="1">
    <citation type="journal article" date="2020" name="Biotechnol. Biofuels">
        <title>New insights from the biogas microbiome by comprehensive genome-resolved metagenomics of nearly 1600 species originating from multiple anaerobic digesters.</title>
        <authorList>
            <person name="Campanaro S."/>
            <person name="Treu L."/>
            <person name="Rodriguez-R L.M."/>
            <person name="Kovalovszki A."/>
            <person name="Ziels R.M."/>
            <person name="Maus I."/>
            <person name="Zhu X."/>
            <person name="Kougias P.G."/>
            <person name="Basile A."/>
            <person name="Luo G."/>
            <person name="Schluter A."/>
            <person name="Konstantinidis K.T."/>
            <person name="Angelidaki I."/>
        </authorList>
    </citation>
    <scope>NUCLEOTIDE SEQUENCE [LARGE SCALE GENOMIC DNA]</scope>
    <source>
        <strain evidence="5">AS22ysBPME_79</strain>
    </source>
</reference>
<dbReference type="InterPro" id="IPR001791">
    <property type="entry name" value="Laminin_G"/>
</dbReference>
<accession>A0A7K4BZI3</accession>
<feature type="region of interest" description="Disordered" evidence="3">
    <location>
        <begin position="2230"/>
        <end position="2253"/>
    </location>
</feature>
<keyword evidence="2" id="KW-0326">Glycosidase</keyword>
<dbReference type="PANTHER" id="PTHR35279:SF1">
    <property type="entry name" value="ARABINANASE_LEVANSUCRASE_INVERTASE"/>
    <property type="match status" value="1"/>
</dbReference>
<dbReference type="Pfam" id="PF13385">
    <property type="entry name" value="Laminin_G_3"/>
    <property type="match status" value="3"/>
</dbReference>
<evidence type="ECO:0000256" key="1">
    <source>
        <dbReference type="ARBA" id="ARBA00022801"/>
    </source>
</evidence>
<keyword evidence="4" id="KW-0812">Transmembrane</keyword>
<feature type="transmembrane region" description="Helical" evidence="4">
    <location>
        <begin position="2503"/>
        <end position="2529"/>
    </location>
</feature>
<dbReference type="GO" id="GO:0016798">
    <property type="term" value="F:hydrolase activity, acting on glycosyl bonds"/>
    <property type="evidence" value="ECO:0007669"/>
    <property type="project" value="UniProtKB-KW"/>
</dbReference>
<sequence>MAVSPDGYSWTKVDNSIPAVSDDVSTNGRIGLGTTDRGDAERAYRASVIIDGNIFRMYYGGYKNEKGSIYQAVSYDRGFTWYKVDNTPPTPSDTTSTNGRISYGTSNTYGDFFQATHPFVIKDNNQYYMFYTGSAYPFYHDARIFFATSPDGNNWTKTGATEDQSKCKHEFCDGSFSLSAKNWNQFGRLGGASSVVKFGNAYFMLYSYAETNDTIIKLAVSYDLVRWSAINYYGVQPISDSGARFGQIPKGTSGKGDSTYVLNPTVIFDQNKFRIWYTGNSGAYRIYYAEVDIPDLEDPYLVQHYTFDNNSGKSIPDLVYGVGGNVSLDTDLSKGFLNSTSFQSNNEYANTSFNIGQRGMWYLSDKNFSLSLWIKVTSVDYSGSANYNIFYRGNNNSGLHQRLYVRSKYLGGADCYPIFRWDAGSSTTITPNSKSICDGLWHNVVLTREGTSLVLYVDGDPVGNATFDPTKEELKAAPMFGNYLSGGLDEIKLYHRALSAEEVQRDYNKMLDSKFVSGNNSIIKVPTLRKWISFKINEDQNYTHGYPICGANDVNCSPDKFSDGLVALYHLDTNAQEQEILTNADSSGNNNNLFCEFPSIPVPGKWTNSKAQFIPAYAQSYATIPSPSIFYGQKFGISFWFKPSFSSLNSTIISAGGYGGEIRTNGNKLVYNYSLYKGLNGTKTYIMNSWNHVVFTWDGTTYKAYLNNELDASFDYSSAPIKGTLLIASLPHSSYWMGSALDDLVIWRDRSLSVEDVNYIYNLGAEYDNSLDENIYAIYRFDEDFSSTSFIDSSGNNKHARINFNGENYLGGCSTSSSRPSLTTGILDSNGWQMSPTTQMFSYMEKINPTRGTIMFWEKPPVTDNGSRYYLFGFPSITNSLWLSTTLSNLNNGSRNIYMSPTVNSSYTTVTPFRPNLTWGPTPLSQRDKWNFHVLKYDSGTATYYFNGQKANTKGYANFDSLSKIFMMGGGIGYYERNKGFPGVIDEIAIWDRGLSDLEIKEIFEKYNYYMDINVYACEDEDCENKISSFYVSRVKSNEDILFPTDFPFSKYLGYDVYFKSTMINEPVPVALEGIEFKSIGVTQLPANTVPRGKIITLNNKNINTSNEIFSNIQDGNLSLKFEVNDIQNDNIYFTLKYSPNNIDGLGTPIIQDLNLRNTSYCTSNDWNETPVECTIDFNSYQIPDGNYYLKLEFYDGISGDYDTWYNTSTNKIVIDNSPPTLTWDAPLLWKRGKTTITIICTDAVSCQTVQYKINSGTLKNYTAPFVISGDGNYRIDINAIDTKGNATDTNTFFVTIGYDGQLFTYNDTNTPESYFAPGEKTKLIYYSTLTIPPTINLTLPDGNTIQDTMQNISSDPLFGTPDYNTYYYDYTIPTNTKVGWVDINIQNQLLKKKIYVTELWQDSFTDSKGNTFHFGFDLNINENISVDRWFWPIDQKIDFEYPLKPNSIRVLDFNGTNYKEIPSQAYGYQGEGLITSANLAFLSTIGKDQNKIYSIRYSVLDRNTNYDTSITLTNDSNKIKISTSDYNVLVEANKGGLVTEIQSNIGTSTDLNSSPYGLFGPRIQDLLGSTYSMNQIASPAVSLITGPIVTVLTITGSQSIFDFVQKYTFYSNNDFFIVDTNVASRGNLEIDQYNNSIMLFDKAQFSRQVSNENGLYQTNSLSTLPTQPQTDTNIVGVYDPHTLDSFVAFFYKDQGNLALSNSTNISQTGSKIRVDGQSYSGQINSGDVFSSSIAYSFTNPTFIINSVSNLFESLTNPLNILQSTVQSNDPIPPQIQSVIILGADHNDDSNISCAVTFSDDILVEKVVVNFSDTKDTDKNFVTTIREKSGTLLVTLLSDEVNAGTLTCTAYVSDVAMNTVSDNNTTTITDVSGPIIDSLTNSPNTDADLDPNVPVTIQTVLREYTQIDSVSLFYRTKKTMDANWSEWVPKPMTLDSNNTDYNYLYTYTLTPDSGIYEYYITTSDSYGYLTTSETNTINVFVDYTWEVTPTSFGTLPPTPLATNLNVGTFTITNTGDAPISFRISSNWEDKEKIWYNNGTVESIESTTGVSLILDKNSSINYAVRLVTKNNEKRDDLVITLRPTITADPTFGEVSATILSLSSGPFMLLEFPTIPIIVTQGDKNVSIIARLTNVGNEDANTITIDWNYPEDWVLKSGEVSENILGNLTPTDPGIERELIFEIPEDANTGTQQITITAHCCELPDKTQIYTKNIVVVTKGGTIIIDGGGSGGGSSGGGVGGGGSGSGGGGGGGGLPFTAPEQKNLFFQTNEFFELVRGQDSSFKIKVTNPLNNSMEDLGLKVEGIISSYLKLKDTNIAKLDSNQEFVTEIEITSPKYFTPGEYQLTFTIEGYFYDTYKRRTSFKEERQINLLIHDTNKETAKKYLEEMDQFVQTMTTKGYKLSSIDDLFNKSQTLYNKHAYDQVKENYLTSKQIYEQAIKANETQQKITNLVNISTRQGISTPNTNRLLALAELAFKRGDYAVALERLKEAELTYSVETKGEFNLLVWALANLDMLILMTILLLIAGYLLYTGIKLLLIKNKLKDLNSENNLLLNLIQDLQKRAFLENKISMGEYYDALVQFEKRIARVSEDIINYTTKKNNTFTFKSPITRLSQEKKGLLETIKETQGLYFNKGLVETRIYKTKIESLTKRLAIVEQNLVSNELQKTLRIHSAGIDKYFWRIYYKIFK</sequence>
<name>A0A7K4BZI3_9ARCH</name>
<dbReference type="PANTHER" id="PTHR35279">
    <property type="match status" value="1"/>
</dbReference>
<organism evidence="5 6">
    <name type="scientific">Candidatus Iainarchaeum sp</name>
    <dbReference type="NCBI Taxonomy" id="3101447"/>
    <lineage>
        <taxon>Archaea</taxon>
        <taxon>Candidatus Iainarchaeota</taxon>
        <taxon>Candidatus Iainarchaeia</taxon>
        <taxon>Candidatus Iainarchaeales</taxon>
        <taxon>Candidatus Iainarchaeaceae</taxon>
        <taxon>Candidatus Iainarchaeum</taxon>
    </lineage>
</organism>
<evidence type="ECO:0000256" key="4">
    <source>
        <dbReference type="SAM" id="Phobius"/>
    </source>
</evidence>
<dbReference type="SUPFAM" id="SSF49899">
    <property type="entry name" value="Concanavalin A-like lectins/glucanases"/>
    <property type="match status" value="3"/>
</dbReference>
<dbReference type="EMBL" id="JAAZKV010000018">
    <property type="protein sequence ID" value="NMA44664.1"/>
    <property type="molecule type" value="Genomic_DNA"/>
</dbReference>
<comment type="caution">
    <text evidence="5">The sequence shown here is derived from an EMBL/GenBank/DDBJ whole genome shotgun (WGS) entry which is preliminary data.</text>
</comment>
<dbReference type="SUPFAM" id="SSF75005">
    <property type="entry name" value="Arabinanase/levansucrase/invertase"/>
    <property type="match status" value="2"/>
</dbReference>
<protein>
    <recommendedName>
        <fullName evidence="7">LamG-like jellyroll fold domain-containing protein</fullName>
    </recommendedName>
</protein>
<evidence type="ECO:0008006" key="7">
    <source>
        <dbReference type="Google" id="ProtNLM"/>
    </source>
</evidence>
<proteinExistence type="predicted"/>
<dbReference type="InterPro" id="IPR013320">
    <property type="entry name" value="ConA-like_dom_sf"/>
</dbReference>
<evidence type="ECO:0000313" key="6">
    <source>
        <dbReference type="Proteomes" id="UP000526302"/>
    </source>
</evidence>